<dbReference type="OrthoDB" id="201480at2157"/>
<feature type="transmembrane region" description="Helical" evidence="1">
    <location>
        <begin position="70"/>
        <end position="86"/>
    </location>
</feature>
<keyword evidence="1" id="KW-0812">Transmembrane</keyword>
<accession>A0A1G8YPT6</accession>
<dbReference type="EMBL" id="FNFE01000002">
    <property type="protein sequence ID" value="SDK04756.1"/>
    <property type="molecule type" value="Genomic_DNA"/>
</dbReference>
<evidence type="ECO:0000313" key="3">
    <source>
        <dbReference type="Proteomes" id="UP000198882"/>
    </source>
</evidence>
<feature type="transmembrane region" description="Helical" evidence="1">
    <location>
        <begin position="38"/>
        <end position="58"/>
    </location>
</feature>
<gene>
    <name evidence="2" type="ORF">SAMN04515672_2254</name>
</gene>
<proteinExistence type="predicted"/>
<keyword evidence="3" id="KW-1185">Reference proteome</keyword>
<evidence type="ECO:0000313" key="2">
    <source>
        <dbReference type="EMBL" id="SDK04756.1"/>
    </source>
</evidence>
<feature type="transmembrane region" description="Helical" evidence="1">
    <location>
        <begin position="92"/>
        <end position="113"/>
    </location>
</feature>
<reference evidence="3" key="1">
    <citation type="submission" date="2016-10" db="EMBL/GenBank/DDBJ databases">
        <authorList>
            <person name="Varghese N."/>
            <person name="Submissions S."/>
        </authorList>
    </citation>
    <scope>NUCLEOTIDE SEQUENCE [LARGE SCALE GENOMIC DNA]</scope>
    <source>
        <strain evidence="3">B4,CECT 8067,JCM 17497</strain>
    </source>
</reference>
<dbReference type="Proteomes" id="UP000198882">
    <property type="component" value="Unassembled WGS sequence"/>
</dbReference>
<dbReference type="RefSeq" id="WP_090305819.1">
    <property type="nucleotide sequence ID" value="NZ_FNFE01000002.1"/>
</dbReference>
<organism evidence="2 3">
    <name type="scientific">Natronorubrum texcoconense</name>
    <dbReference type="NCBI Taxonomy" id="1095776"/>
    <lineage>
        <taxon>Archaea</taxon>
        <taxon>Methanobacteriati</taxon>
        <taxon>Methanobacteriota</taxon>
        <taxon>Stenosarchaea group</taxon>
        <taxon>Halobacteria</taxon>
        <taxon>Halobacteriales</taxon>
        <taxon>Natrialbaceae</taxon>
        <taxon>Natronorubrum</taxon>
    </lineage>
</organism>
<dbReference type="AlphaFoldDB" id="A0A1G8YPT6"/>
<feature type="transmembrane region" description="Helical" evidence="1">
    <location>
        <begin position="7"/>
        <end position="26"/>
    </location>
</feature>
<evidence type="ECO:0000256" key="1">
    <source>
        <dbReference type="SAM" id="Phobius"/>
    </source>
</evidence>
<name>A0A1G8YPT6_9EURY</name>
<keyword evidence="1" id="KW-1133">Transmembrane helix</keyword>
<sequence>MIDRDGRIVFGSLLVFVVALTGSNIAEHQFGASLHDHPVLSFLVFGGVAVVGPQLYLAATEEEPWSRERVQFVTVATAVFATLFAADAAGMWYLVLASVGAGSLFALVCYEVLRWHRMTVDEVRPPPTDP</sequence>
<dbReference type="STRING" id="1095776.SAMN04515672_2254"/>
<protein>
    <submittedName>
        <fullName evidence="2">Uncharacterized protein</fullName>
    </submittedName>
</protein>
<keyword evidence="1" id="KW-0472">Membrane</keyword>